<protein>
    <submittedName>
        <fullName evidence="3">D-alanyl-D-alanine carboxypeptidase DacB</fullName>
        <ecNumber evidence="3">3.4.16.4</ecNumber>
    </submittedName>
</protein>
<dbReference type="PANTHER" id="PTHR30023:SF0">
    <property type="entry name" value="PENICILLIN-SENSITIVE CARBOXYPEPTIDASE A"/>
    <property type="match status" value="1"/>
</dbReference>
<reference evidence="3 4" key="1">
    <citation type="submission" date="2017-03" db="EMBL/GenBank/DDBJ databases">
        <authorList>
            <person name="Afonso C.L."/>
            <person name="Miller P.J."/>
            <person name="Scott M.A."/>
            <person name="Spackman E."/>
            <person name="Goraichik I."/>
            <person name="Dimitrov K.M."/>
            <person name="Suarez D.L."/>
            <person name="Swayne D.E."/>
        </authorList>
    </citation>
    <scope>NUCLEOTIDE SEQUENCE [LARGE SCALE GENOMIC DNA]</scope>
    <source>
        <strain evidence="3 4">CECT 8620</strain>
    </source>
</reference>
<dbReference type="Gene3D" id="3.50.80.20">
    <property type="entry name" value="D-Ala-D-Ala carboxypeptidase C, peptidase S13"/>
    <property type="match status" value="1"/>
</dbReference>
<comment type="similarity">
    <text evidence="1">Belongs to the peptidase S13 family.</text>
</comment>
<dbReference type="NCBIfam" id="TIGR00666">
    <property type="entry name" value="PBP4"/>
    <property type="match status" value="1"/>
</dbReference>
<dbReference type="PRINTS" id="PR00922">
    <property type="entry name" value="DADACBPTASE3"/>
</dbReference>
<dbReference type="Proteomes" id="UP000193862">
    <property type="component" value="Unassembled WGS sequence"/>
</dbReference>
<dbReference type="InterPro" id="IPR000667">
    <property type="entry name" value="Peptidase_S13"/>
</dbReference>
<proteinExistence type="inferred from homology"/>
<organism evidence="3 4">
    <name type="scientific">Aquimixticola soesokkakensis</name>
    <dbReference type="NCBI Taxonomy" id="1519096"/>
    <lineage>
        <taxon>Bacteria</taxon>
        <taxon>Pseudomonadati</taxon>
        <taxon>Pseudomonadota</taxon>
        <taxon>Alphaproteobacteria</taxon>
        <taxon>Rhodobacterales</taxon>
        <taxon>Paracoccaceae</taxon>
        <taxon>Aquimixticola</taxon>
    </lineage>
</organism>
<dbReference type="GO" id="GO:0000270">
    <property type="term" value="P:peptidoglycan metabolic process"/>
    <property type="evidence" value="ECO:0007669"/>
    <property type="project" value="TreeGrafter"/>
</dbReference>
<evidence type="ECO:0000256" key="2">
    <source>
        <dbReference type="ARBA" id="ARBA00022801"/>
    </source>
</evidence>
<evidence type="ECO:0000313" key="3">
    <source>
        <dbReference type="EMBL" id="SLN60674.1"/>
    </source>
</evidence>
<dbReference type="GO" id="GO:0006508">
    <property type="term" value="P:proteolysis"/>
    <property type="evidence" value="ECO:0007669"/>
    <property type="project" value="InterPro"/>
</dbReference>
<evidence type="ECO:0000313" key="4">
    <source>
        <dbReference type="Proteomes" id="UP000193862"/>
    </source>
</evidence>
<evidence type="ECO:0000256" key="1">
    <source>
        <dbReference type="ARBA" id="ARBA00006096"/>
    </source>
</evidence>
<dbReference type="EC" id="3.4.16.4" evidence="3"/>
<dbReference type="PROSITE" id="PS51318">
    <property type="entry name" value="TAT"/>
    <property type="match status" value="1"/>
</dbReference>
<keyword evidence="3" id="KW-0645">Protease</keyword>
<dbReference type="GO" id="GO:0009002">
    <property type="term" value="F:serine-type D-Ala-D-Ala carboxypeptidase activity"/>
    <property type="evidence" value="ECO:0007669"/>
    <property type="project" value="UniProtKB-EC"/>
</dbReference>
<gene>
    <name evidence="3" type="primary">dacB</name>
    <name evidence="3" type="ORF">AQS8620_02744</name>
</gene>
<dbReference type="AlphaFoldDB" id="A0A1Y5TCU7"/>
<dbReference type="Pfam" id="PF02113">
    <property type="entry name" value="Peptidase_S13"/>
    <property type="match status" value="1"/>
</dbReference>
<dbReference type="PANTHER" id="PTHR30023">
    <property type="entry name" value="D-ALANYL-D-ALANINE CARBOXYPEPTIDASE"/>
    <property type="match status" value="1"/>
</dbReference>
<dbReference type="Gene3D" id="3.40.710.10">
    <property type="entry name" value="DD-peptidase/beta-lactamase superfamily"/>
    <property type="match status" value="2"/>
</dbReference>
<dbReference type="EMBL" id="FWFS01000010">
    <property type="protein sequence ID" value="SLN60674.1"/>
    <property type="molecule type" value="Genomic_DNA"/>
</dbReference>
<dbReference type="OrthoDB" id="5372081at2"/>
<dbReference type="InterPro" id="IPR012338">
    <property type="entry name" value="Beta-lactam/transpept-like"/>
</dbReference>
<name>A0A1Y5TCU7_9RHOB</name>
<sequence>MTRDSRSPDAIPKSSAARTNAARLSRRAFLGAGAASGALALASPLGAQTAPAVVRSPYPVARPSDLWKRAVPSGAQVVADARLGGAVSAAVADAATGVMLDQFDGADALPPASVAKVITALYALEHLGADHRFGTQVIATGPVAGGIVQGDLVLAGGGDPTLDSDGLVALVAQLKAAGITGVSGAFRVWDGALPQIERIDSDQTDYAGYNPAISGLNLNYNRVNFEWRKQGGAYAVSMDARAATVVPAVRVASVSIVARSTPLFAYRADATHEYWSVAQEALGNGGSRWLPVRRPALYAGDVFATLAAAQGVRLGPVQEARGLSAGTVVASVASAPLTVIVKDMLKYSTNLTAEVLGLATTRARGGQASTLKASAGLMSDWAQARFGVRSLSFVDHSGLGGASRITGADMVRVLVAPGVEARLAPLLKAVAVEDEGVSVVAKTGTLDFASALAGYVEVGGKRLAFASFAADLPARRQAQASAAEVPVGARTYNSRAKALHRAWISRWSTLYAV</sequence>
<dbReference type="InterPro" id="IPR006311">
    <property type="entry name" value="TAT_signal"/>
</dbReference>
<dbReference type="RefSeq" id="WP_085837506.1">
    <property type="nucleotide sequence ID" value="NZ_FWFS01000010.1"/>
</dbReference>
<keyword evidence="3" id="KW-0121">Carboxypeptidase</keyword>
<keyword evidence="2 3" id="KW-0378">Hydrolase</keyword>
<accession>A0A1Y5TCU7</accession>
<dbReference type="SUPFAM" id="SSF56601">
    <property type="entry name" value="beta-lactamase/transpeptidase-like"/>
    <property type="match status" value="1"/>
</dbReference>
<keyword evidence="4" id="KW-1185">Reference proteome</keyword>